<sequence>SNLNKAVTAIKEALAQPEQEPLTDKQILADETLRYYFGQNGGAGPVSKQGRKVVDAIEAAHGIKEKNT</sequence>
<feature type="non-terminal residue" evidence="1">
    <location>
        <position position="1"/>
    </location>
</feature>
<organism evidence="1">
    <name type="scientific">uncultured Caudovirales phage</name>
    <dbReference type="NCBI Taxonomy" id="2100421"/>
    <lineage>
        <taxon>Viruses</taxon>
        <taxon>Duplodnaviria</taxon>
        <taxon>Heunggongvirae</taxon>
        <taxon>Uroviricota</taxon>
        <taxon>Caudoviricetes</taxon>
        <taxon>Peduoviridae</taxon>
        <taxon>Maltschvirus</taxon>
        <taxon>Maltschvirus maltsch</taxon>
    </lineage>
</organism>
<accession>A0A6J5PF13</accession>
<evidence type="ECO:0000313" key="1">
    <source>
        <dbReference type="EMBL" id="CAB4169732.1"/>
    </source>
</evidence>
<reference evidence="1" key="1">
    <citation type="submission" date="2020-05" db="EMBL/GenBank/DDBJ databases">
        <authorList>
            <person name="Chiriac C."/>
            <person name="Salcher M."/>
            <person name="Ghai R."/>
            <person name="Kavagutti S V."/>
        </authorList>
    </citation>
    <scope>NUCLEOTIDE SEQUENCE</scope>
</reference>
<gene>
    <name evidence="1" type="ORF">UFOVP907_1</name>
</gene>
<protein>
    <submittedName>
        <fullName evidence="1">Uncharacterized protein</fullName>
    </submittedName>
</protein>
<name>A0A6J5PF13_9CAUD</name>
<dbReference type="EMBL" id="LR796857">
    <property type="protein sequence ID" value="CAB4169732.1"/>
    <property type="molecule type" value="Genomic_DNA"/>
</dbReference>
<proteinExistence type="predicted"/>